<accession>A0AA48RAL5</accession>
<evidence type="ECO:0008006" key="2">
    <source>
        <dbReference type="Google" id="ProtNLM"/>
    </source>
</evidence>
<proteinExistence type="predicted"/>
<organism evidence="1">
    <name type="scientific">freshwater sediment metagenome</name>
    <dbReference type="NCBI Taxonomy" id="556182"/>
    <lineage>
        <taxon>unclassified sequences</taxon>
        <taxon>metagenomes</taxon>
        <taxon>ecological metagenomes</taxon>
    </lineage>
</organism>
<dbReference type="InterPro" id="IPR023393">
    <property type="entry name" value="START-like_dom_sf"/>
</dbReference>
<protein>
    <recommendedName>
        <fullName evidence="2">Polyketide cyclase</fullName>
    </recommendedName>
</protein>
<dbReference type="Pfam" id="PF10604">
    <property type="entry name" value="Polyketide_cyc2"/>
    <property type="match status" value="1"/>
</dbReference>
<dbReference type="CDD" id="cd07818">
    <property type="entry name" value="SRPBCC_1"/>
    <property type="match status" value="1"/>
</dbReference>
<gene>
    <name evidence="1" type="ORF">AMST5_01763</name>
</gene>
<dbReference type="AlphaFoldDB" id="A0AA48RAL5"/>
<dbReference type="EMBL" id="OY288114">
    <property type="protein sequence ID" value="CAJ0865408.1"/>
    <property type="molecule type" value="Genomic_DNA"/>
</dbReference>
<evidence type="ECO:0000313" key="1">
    <source>
        <dbReference type="EMBL" id="CAJ0865408.1"/>
    </source>
</evidence>
<sequence length="179" mass="19885">MTLFLLLLLAAVSALVAYISLQPNTFRIARSAVIDAPPERIYPLINDLHEWARWSPWSKLDPQQVVTFEGSPLGAGALMSWAGNKKVGSGKMKITESSQNERIRMKLQFLKPMKAINDVQFELKPVGETRTEVVWTMSGKNEFMGKAISAFMNCDRMVGGQFEEGLSNLRALVEAPAQA</sequence>
<name>A0AA48RAL5_9ZZZZ</name>
<reference evidence="1" key="1">
    <citation type="submission" date="2023-07" db="EMBL/GenBank/DDBJ databases">
        <authorList>
            <person name="Pelsma A.J. K."/>
        </authorList>
    </citation>
    <scope>NUCLEOTIDE SEQUENCE</scope>
</reference>
<dbReference type="InterPro" id="IPR019587">
    <property type="entry name" value="Polyketide_cyclase/dehydratase"/>
</dbReference>
<dbReference type="SUPFAM" id="SSF55961">
    <property type="entry name" value="Bet v1-like"/>
    <property type="match status" value="1"/>
</dbReference>
<dbReference type="Gene3D" id="3.30.530.20">
    <property type="match status" value="1"/>
</dbReference>